<proteinExistence type="predicted"/>
<dbReference type="GO" id="GO:0016747">
    <property type="term" value="F:acyltransferase activity, transferring groups other than amino-acyl groups"/>
    <property type="evidence" value="ECO:0007669"/>
    <property type="project" value="InterPro"/>
</dbReference>
<feature type="domain" description="N-acetyltransferase" evidence="3">
    <location>
        <begin position="1"/>
        <end position="146"/>
    </location>
</feature>
<dbReference type="PANTHER" id="PTHR43420">
    <property type="entry name" value="ACETYLTRANSFERASE"/>
    <property type="match status" value="1"/>
</dbReference>
<dbReference type="SUPFAM" id="SSF55729">
    <property type="entry name" value="Acyl-CoA N-acyltransferases (Nat)"/>
    <property type="match status" value="1"/>
</dbReference>
<dbReference type="Gene3D" id="3.40.630.30">
    <property type="match status" value="1"/>
</dbReference>
<dbReference type="AlphaFoldDB" id="A0A9D1H5A5"/>
<sequence length="146" mass="16869">MEIVKMTAAHHDDVRRMSEIFYNSDAVDHDVPAESIEKNIAEATGDNPYFTGYVLAEDGENVGFSYVSQYYETEIGGMCVMIIDLYIDEKCRGRGFGTQLFNFVFKEYSHAKRFRLEVERDNENAVALYKKLGFKELGYMQMIIEK</sequence>
<accession>A0A9D1H5A5</accession>
<dbReference type="CDD" id="cd04301">
    <property type="entry name" value="NAT_SF"/>
    <property type="match status" value="1"/>
</dbReference>
<dbReference type="PROSITE" id="PS51186">
    <property type="entry name" value="GNAT"/>
    <property type="match status" value="1"/>
</dbReference>
<dbReference type="EMBL" id="DVLU01000063">
    <property type="protein sequence ID" value="HIT85479.1"/>
    <property type="molecule type" value="Genomic_DNA"/>
</dbReference>
<keyword evidence="1" id="KW-0808">Transferase</keyword>
<evidence type="ECO:0000313" key="4">
    <source>
        <dbReference type="EMBL" id="HIT85479.1"/>
    </source>
</evidence>
<dbReference type="InterPro" id="IPR000182">
    <property type="entry name" value="GNAT_dom"/>
</dbReference>
<dbReference type="Pfam" id="PF00583">
    <property type="entry name" value="Acetyltransf_1"/>
    <property type="match status" value="1"/>
</dbReference>
<protein>
    <submittedName>
        <fullName evidence="4">GNAT family N-acetyltransferase</fullName>
    </submittedName>
</protein>
<evidence type="ECO:0000259" key="3">
    <source>
        <dbReference type="PROSITE" id="PS51186"/>
    </source>
</evidence>
<reference evidence="4" key="2">
    <citation type="journal article" date="2021" name="PeerJ">
        <title>Extensive microbial diversity within the chicken gut microbiome revealed by metagenomics and culture.</title>
        <authorList>
            <person name="Gilroy R."/>
            <person name="Ravi A."/>
            <person name="Getino M."/>
            <person name="Pursley I."/>
            <person name="Horton D.L."/>
            <person name="Alikhan N.F."/>
            <person name="Baker D."/>
            <person name="Gharbi K."/>
            <person name="Hall N."/>
            <person name="Watson M."/>
            <person name="Adriaenssens E.M."/>
            <person name="Foster-Nyarko E."/>
            <person name="Jarju S."/>
            <person name="Secka A."/>
            <person name="Antonio M."/>
            <person name="Oren A."/>
            <person name="Chaudhuri R.R."/>
            <person name="La Ragione R."/>
            <person name="Hildebrand F."/>
            <person name="Pallen M.J."/>
        </authorList>
    </citation>
    <scope>NUCLEOTIDE SEQUENCE</scope>
    <source>
        <strain evidence="4">CHK181-108</strain>
    </source>
</reference>
<name>A0A9D1H5A5_9FIRM</name>
<keyword evidence="2" id="KW-0012">Acyltransferase</keyword>
<dbReference type="Proteomes" id="UP000824165">
    <property type="component" value="Unassembled WGS sequence"/>
</dbReference>
<evidence type="ECO:0000313" key="5">
    <source>
        <dbReference type="Proteomes" id="UP000824165"/>
    </source>
</evidence>
<organism evidence="4 5">
    <name type="scientific">Candidatus Ornithomonoglobus intestinigallinarum</name>
    <dbReference type="NCBI Taxonomy" id="2840894"/>
    <lineage>
        <taxon>Bacteria</taxon>
        <taxon>Bacillati</taxon>
        <taxon>Bacillota</taxon>
        <taxon>Clostridia</taxon>
        <taxon>Candidatus Ornithomonoglobus</taxon>
    </lineage>
</organism>
<dbReference type="InterPro" id="IPR050680">
    <property type="entry name" value="YpeA/RimI_acetyltransf"/>
</dbReference>
<dbReference type="InterPro" id="IPR016181">
    <property type="entry name" value="Acyl_CoA_acyltransferase"/>
</dbReference>
<gene>
    <name evidence="4" type="ORF">IAA60_06190</name>
</gene>
<evidence type="ECO:0000256" key="1">
    <source>
        <dbReference type="ARBA" id="ARBA00022679"/>
    </source>
</evidence>
<reference evidence="4" key="1">
    <citation type="submission" date="2020-10" db="EMBL/GenBank/DDBJ databases">
        <authorList>
            <person name="Gilroy R."/>
        </authorList>
    </citation>
    <scope>NUCLEOTIDE SEQUENCE</scope>
    <source>
        <strain evidence="4">CHK181-108</strain>
    </source>
</reference>
<comment type="caution">
    <text evidence="4">The sequence shown here is derived from an EMBL/GenBank/DDBJ whole genome shotgun (WGS) entry which is preliminary data.</text>
</comment>
<evidence type="ECO:0000256" key="2">
    <source>
        <dbReference type="ARBA" id="ARBA00023315"/>
    </source>
</evidence>